<name>A0ABR2Y9P3_9PEZI</name>
<keyword evidence="3" id="KW-1185">Reference proteome</keyword>
<gene>
    <name evidence="2" type="ORF">SCAR479_00500</name>
</gene>
<reference evidence="2 3" key="1">
    <citation type="submission" date="2024-02" db="EMBL/GenBank/DDBJ databases">
        <title>First draft genome assembly of two strains of Seiridium cardinale.</title>
        <authorList>
            <person name="Emiliani G."/>
            <person name="Scali E."/>
        </authorList>
    </citation>
    <scope>NUCLEOTIDE SEQUENCE [LARGE SCALE GENOMIC DNA]</scope>
    <source>
        <strain evidence="2 3">BM-138-000479</strain>
    </source>
</reference>
<comment type="caution">
    <text evidence="2">The sequence shown here is derived from an EMBL/GenBank/DDBJ whole genome shotgun (WGS) entry which is preliminary data.</text>
</comment>
<dbReference type="Gene3D" id="3.10.450.50">
    <property type="match status" value="1"/>
</dbReference>
<proteinExistence type="predicted"/>
<dbReference type="Proteomes" id="UP001465668">
    <property type="component" value="Unassembled WGS sequence"/>
</dbReference>
<dbReference type="InterPro" id="IPR037401">
    <property type="entry name" value="SnoaL-like"/>
</dbReference>
<evidence type="ECO:0000313" key="3">
    <source>
        <dbReference type="Proteomes" id="UP001465668"/>
    </source>
</evidence>
<dbReference type="EMBL" id="JARVKM010000001">
    <property type="protein sequence ID" value="KAK9783941.1"/>
    <property type="molecule type" value="Genomic_DNA"/>
</dbReference>
<dbReference type="Pfam" id="PF13577">
    <property type="entry name" value="SnoaL_4"/>
    <property type="match status" value="1"/>
</dbReference>
<feature type="domain" description="SnoaL-like" evidence="1">
    <location>
        <begin position="9"/>
        <end position="134"/>
    </location>
</feature>
<protein>
    <recommendedName>
        <fullName evidence="1">SnoaL-like domain-containing protein</fullName>
    </recommendedName>
</protein>
<evidence type="ECO:0000259" key="1">
    <source>
        <dbReference type="Pfam" id="PF13577"/>
    </source>
</evidence>
<evidence type="ECO:0000313" key="2">
    <source>
        <dbReference type="EMBL" id="KAK9783941.1"/>
    </source>
</evidence>
<accession>A0ABR2Y9P3</accession>
<sequence length="164" mass="18519">MIPPPSATEIIRRKKQQYCRFADTNQWELFDQIMLPDVRLEFVDRSGSVLNDGGVTWAVSSREEWKAFCVKIFKGLQTIHIVGEGELEQNGPEEIKAIWGLLYHVGSEESGGMHSTGGGYYYETWKRQDDDWFLQVDLLSLAGSGLRVFLLGSDMMGGQVVPND</sequence>
<dbReference type="SUPFAM" id="SSF54427">
    <property type="entry name" value="NTF2-like"/>
    <property type="match status" value="1"/>
</dbReference>
<dbReference type="InterPro" id="IPR032710">
    <property type="entry name" value="NTF2-like_dom_sf"/>
</dbReference>
<organism evidence="2 3">
    <name type="scientific">Seiridium cardinale</name>
    <dbReference type="NCBI Taxonomy" id="138064"/>
    <lineage>
        <taxon>Eukaryota</taxon>
        <taxon>Fungi</taxon>
        <taxon>Dikarya</taxon>
        <taxon>Ascomycota</taxon>
        <taxon>Pezizomycotina</taxon>
        <taxon>Sordariomycetes</taxon>
        <taxon>Xylariomycetidae</taxon>
        <taxon>Amphisphaeriales</taxon>
        <taxon>Sporocadaceae</taxon>
        <taxon>Seiridium</taxon>
    </lineage>
</organism>